<gene>
    <name evidence="8" type="ORF">M0812_17326</name>
</gene>
<evidence type="ECO:0000256" key="2">
    <source>
        <dbReference type="ARBA" id="ARBA00022603"/>
    </source>
</evidence>
<proteinExistence type="predicted"/>
<comment type="caution">
    <text evidence="8">The sequence shown here is derived from an EMBL/GenBank/DDBJ whole genome shotgun (WGS) entry which is preliminary data.</text>
</comment>
<evidence type="ECO:0000256" key="3">
    <source>
        <dbReference type="ARBA" id="ARBA00022679"/>
    </source>
</evidence>
<evidence type="ECO:0000256" key="1">
    <source>
        <dbReference type="ARBA" id="ARBA00011925"/>
    </source>
</evidence>
<evidence type="ECO:0000313" key="8">
    <source>
        <dbReference type="EMBL" id="KAJ3438146.1"/>
    </source>
</evidence>
<keyword evidence="4 6" id="KW-0949">S-adenosyl-L-methionine</keyword>
<dbReference type="GO" id="GO:0035242">
    <property type="term" value="F:protein-arginine omega-N asymmetric methyltransferase activity"/>
    <property type="evidence" value="ECO:0007669"/>
    <property type="project" value="UniProtKB-EC"/>
</dbReference>
<dbReference type="InterPro" id="IPR055135">
    <property type="entry name" value="PRMT_dom"/>
</dbReference>
<dbReference type="GO" id="GO:0005634">
    <property type="term" value="C:nucleus"/>
    <property type="evidence" value="ECO:0007669"/>
    <property type="project" value="TreeGrafter"/>
</dbReference>
<dbReference type="CDD" id="cd02440">
    <property type="entry name" value="AdoMet_MTases"/>
    <property type="match status" value="1"/>
</dbReference>
<dbReference type="FunFam" id="3.40.50.150:FF:000003">
    <property type="entry name" value="Blast:Protein arginine N-methyltransferase 1"/>
    <property type="match status" value="1"/>
</dbReference>
<name>A0AAV7ZB05_9EUKA</name>
<feature type="domain" description="Protein arginine N-methyltransferase" evidence="7">
    <location>
        <begin position="165"/>
        <end position="328"/>
    </location>
</feature>
<keyword evidence="2 6" id="KW-0489">Methyltransferase</keyword>
<sequence>MEKTKKDLEQKNKELTSKDYYFDSYSHYGIHEEMLKDEVRTGSYYRAILNNKHLFKDKIVMDVGCGTGILSMFAAKAGAKKVIAIDFSNIIDHTKEIIKENGYADVIKVVHKKVEDIEELPEGIEKVDVIISEWMGYCLLYESMLNTVIYARDKWLTEEGIILPDKASLFIGGIEDSNYNNEKLEYWDNVWGFKMTSIKKAVNIEPVIDTIEESNVVTNYHELKQIDIKTATVEELQLKAPFLLQCKSNEYINGFVVFFTYTFSKCHVPITISTGPESTYTHWKQSLFFIKEPLTVYKDETVKGIFKLKPNNKNNRDLDISIKYVFNGEISKVAEKQKYRLR</sequence>
<evidence type="ECO:0000256" key="6">
    <source>
        <dbReference type="PROSITE-ProRule" id="PRU01015"/>
    </source>
</evidence>
<dbReference type="Pfam" id="PF22528">
    <property type="entry name" value="PRMT_C"/>
    <property type="match status" value="1"/>
</dbReference>
<dbReference type="Proteomes" id="UP001146793">
    <property type="component" value="Unassembled WGS sequence"/>
</dbReference>
<dbReference type="InterPro" id="IPR025799">
    <property type="entry name" value="Arg_MeTrfase"/>
</dbReference>
<dbReference type="FunFam" id="2.70.160.11:FF:000001">
    <property type="entry name" value="Blast:Protein arginine N-methyltransferase 1"/>
    <property type="match status" value="1"/>
</dbReference>
<evidence type="ECO:0000256" key="4">
    <source>
        <dbReference type="ARBA" id="ARBA00022691"/>
    </source>
</evidence>
<reference evidence="8" key="1">
    <citation type="submission" date="2022-08" db="EMBL/GenBank/DDBJ databases">
        <title>Novel sulphate-reducing endosymbionts in the free-living metamonad Anaeramoeba.</title>
        <authorList>
            <person name="Jerlstrom-Hultqvist J."/>
            <person name="Cepicka I."/>
            <person name="Gallot-Lavallee L."/>
            <person name="Salas-Leiva D."/>
            <person name="Curtis B.A."/>
            <person name="Zahonova K."/>
            <person name="Pipaliya S."/>
            <person name="Dacks J."/>
            <person name="Roger A.J."/>
        </authorList>
    </citation>
    <scope>NUCLEOTIDE SEQUENCE</scope>
    <source>
        <strain evidence="8">Busselton2</strain>
    </source>
</reference>
<keyword evidence="3 6" id="KW-0808">Transferase</keyword>
<accession>A0AAV7ZB05</accession>
<dbReference type="EMBL" id="JANTQA010000033">
    <property type="protein sequence ID" value="KAJ3438146.1"/>
    <property type="molecule type" value="Genomic_DNA"/>
</dbReference>
<dbReference type="Gene3D" id="3.40.50.150">
    <property type="entry name" value="Vaccinia Virus protein VP39"/>
    <property type="match status" value="1"/>
</dbReference>
<dbReference type="Gene3D" id="2.70.160.11">
    <property type="entry name" value="Hnrnp arginine n-methyltransferase1"/>
    <property type="match status" value="1"/>
</dbReference>
<evidence type="ECO:0000256" key="5">
    <source>
        <dbReference type="ARBA" id="ARBA00049303"/>
    </source>
</evidence>
<dbReference type="SUPFAM" id="SSF53335">
    <property type="entry name" value="S-adenosyl-L-methionine-dependent methyltransferases"/>
    <property type="match status" value="1"/>
</dbReference>
<protein>
    <recommendedName>
        <fullName evidence="1">type I protein arginine methyltransferase</fullName>
        <ecNumber evidence="1">2.1.1.319</ecNumber>
    </recommendedName>
</protein>
<evidence type="ECO:0000259" key="7">
    <source>
        <dbReference type="Pfam" id="PF22528"/>
    </source>
</evidence>
<dbReference type="InterPro" id="IPR029063">
    <property type="entry name" value="SAM-dependent_MTases_sf"/>
</dbReference>
<dbReference type="PANTHER" id="PTHR11006:SF124">
    <property type="entry name" value="ARGININE METHYLTRANSFERASE 1-RELATED"/>
    <property type="match status" value="1"/>
</dbReference>
<dbReference type="GO" id="GO:0042054">
    <property type="term" value="F:histone methyltransferase activity"/>
    <property type="evidence" value="ECO:0007669"/>
    <property type="project" value="TreeGrafter"/>
</dbReference>
<dbReference type="PANTHER" id="PTHR11006">
    <property type="entry name" value="PROTEIN ARGININE N-METHYLTRANSFERASE"/>
    <property type="match status" value="1"/>
</dbReference>
<dbReference type="GO" id="GO:0032259">
    <property type="term" value="P:methylation"/>
    <property type="evidence" value="ECO:0007669"/>
    <property type="project" value="UniProtKB-KW"/>
</dbReference>
<dbReference type="EC" id="2.1.1.319" evidence="1"/>
<dbReference type="Pfam" id="PF06325">
    <property type="entry name" value="PrmA"/>
    <property type="match status" value="1"/>
</dbReference>
<dbReference type="PROSITE" id="PS51678">
    <property type="entry name" value="SAM_MT_PRMT"/>
    <property type="match status" value="1"/>
</dbReference>
<evidence type="ECO:0000313" key="9">
    <source>
        <dbReference type="Proteomes" id="UP001146793"/>
    </source>
</evidence>
<comment type="catalytic activity">
    <reaction evidence="5">
        <text>L-arginyl-[protein] + S-adenosyl-L-methionine = N(omega)-methyl-L-arginyl-[protein] + S-adenosyl-L-homocysteine + H(+)</text>
        <dbReference type="Rhea" id="RHEA:48100"/>
        <dbReference type="Rhea" id="RHEA-COMP:10532"/>
        <dbReference type="Rhea" id="RHEA-COMP:11990"/>
        <dbReference type="ChEBI" id="CHEBI:15378"/>
        <dbReference type="ChEBI" id="CHEBI:29965"/>
        <dbReference type="ChEBI" id="CHEBI:57856"/>
        <dbReference type="ChEBI" id="CHEBI:59789"/>
        <dbReference type="ChEBI" id="CHEBI:65280"/>
    </reaction>
    <physiologicalReaction direction="left-to-right" evidence="5">
        <dbReference type="Rhea" id="RHEA:48101"/>
    </physiologicalReaction>
</comment>
<dbReference type="AlphaFoldDB" id="A0AAV7ZB05"/>
<organism evidence="8 9">
    <name type="scientific">Anaeramoeba flamelloides</name>
    <dbReference type="NCBI Taxonomy" id="1746091"/>
    <lineage>
        <taxon>Eukaryota</taxon>
        <taxon>Metamonada</taxon>
        <taxon>Anaeramoebidae</taxon>
        <taxon>Anaeramoeba</taxon>
    </lineage>
</organism>